<dbReference type="InterPro" id="IPR050490">
    <property type="entry name" value="Bact_solute-bd_prot1"/>
</dbReference>
<accession>A0ABX6S349</accession>
<dbReference type="PANTHER" id="PTHR43649:SF13">
    <property type="entry name" value="CARBOHYDRATE ABC TRANSPORTER SUBSTRATE-BINDING PROTEIN"/>
    <property type="match status" value="1"/>
</dbReference>
<sequence>MKMNRALKKGASLLFAATMAVSVLSGCGNKGTEQGAGNDGVTTIEFWAAPNPTQQVYWEAVAKEFEKENPEIKVNVSAIKESPSSEASIQSAIAGKSAPTMSENINRGFAAQLAESKALVPLNELEGWDEIVSARHMTETVKGWTFADGNQYVLPIYSNPMLFGWRLDILKELGVNEPPKTYSEMLDVAKKLKEKYPEKYVWAKADLADPTAWKRWFDFFMLYDAASEGNNFIEGNNFVADDKAGINVLTFIDNLRKEDALLAKQVTDPFETGLGIFTDIGPWTFTYWAEKFPEMKYGETFTLAAPPVPDGMSTENVKTFADTKGLVIYASATDEQKKAAMEFMKWIYSDPKNDLEWLEKTSLPPARDDLATNEAFTTFFEKNPVLQPYAEAVPNAIPSIDNAKYNELQTYIGQHAVNPVVKGEVDPEKGWNEMKKAIEGDLK</sequence>
<keyword evidence="1" id="KW-0732">Signal</keyword>
<protein>
    <submittedName>
        <fullName evidence="2">Extracellular solute-binding protein</fullName>
    </submittedName>
</protein>
<feature type="chain" id="PRO_5046680109" evidence="1">
    <location>
        <begin position="26"/>
        <end position="443"/>
    </location>
</feature>
<feature type="signal peptide" evidence="1">
    <location>
        <begin position="1"/>
        <end position="25"/>
    </location>
</feature>
<dbReference type="SUPFAM" id="SSF53850">
    <property type="entry name" value="Periplasmic binding protein-like II"/>
    <property type="match status" value="1"/>
</dbReference>
<organism evidence="2 3">
    <name type="scientific">Metabacillus elymi</name>
    <dbReference type="NCBI Taxonomy" id="2745198"/>
    <lineage>
        <taxon>Bacteria</taxon>
        <taxon>Bacillati</taxon>
        <taxon>Bacillota</taxon>
        <taxon>Bacilli</taxon>
        <taxon>Bacillales</taxon>
        <taxon>Bacillaceae</taxon>
        <taxon>Metabacillus</taxon>
    </lineage>
</organism>
<dbReference type="Gene3D" id="3.40.190.10">
    <property type="entry name" value="Periplasmic binding protein-like II"/>
    <property type="match status" value="2"/>
</dbReference>
<dbReference type="PANTHER" id="PTHR43649">
    <property type="entry name" value="ARABINOSE-BINDING PROTEIN-RELATED"/>
    <property type="match status" value="1"/>
</dbReference>
<gene>
    <name evidence="2" type="ORF">HUW50_07120</name>
</gene>
<dbReference type="EMBL" id="CP055263">
    <property type="protein sequence ID" value="QNF27305.1"/>
    <property type="molecule type" value="Genomic_DNA"/>
</dbReference>
<proteinExistence type="predicted"/>
<reference evidence="2 3" key="1">
    <citation type="submission" date="2020-06" db="EMBL/GenBank/DDBJ databases">
        <title>Metabacillus dokdonensis sp. nov., isolated from the rhizosphere of Elymus tsukushiensis, a plant native to the Dokdo Islands, Republic of Korea.</title>
        <authorList>
            <person name="Lee S.Y."/>
            <person name="Hwang Y.J."/>
            <person name="Son J.S."/>
            <person name="Ghim S.Y."/>
        </authorList>
    </citation>
    <scope>NUCLEOTIDE SEQUENCE [LARGE SCALE GENOMIC DNA]</scope>
    <source>
        <strain evidence="2 3">KUDC1714</strain>
    </source>
</reference>
<evidence type="ECO:0000313" key="2">
    <source>
        <dbReference type="EMBL" id="QNF27305.1"/>
    </source>
</evidence>
<name>A0ABX6S349_9BACI</name>
<dbReference type="Pfam" id="PF13416">
    <property type="entry name" value="SBP_bac_8"/>
    <property type="match status" value="1"/>
</dbReference>
<dbReference type="PROSITE" id="PS51257">
    <property type="entry name" value="PROKAR_LIPOPROTEIN"/>
    <property type="match status" value="1"/>
</dbReference>
<evidence type="ECO:0000313" key="3">
    <source>
        <dbReference type="Proteomes" id="UP000515490"/>
    </source>
</evidence>
<dbReference type="InterPro" id="IPR006059">
    <property type="entry name" value="SBP"/>
</dbReference>
<evidence type="ECO:0000256" key="1">
    <source>
        <dbReference type="SAM" id="SignalP"/>
    </source>
</evidence>
<dbReference type="Proteomes" id="UP000515490">
    <property type="component" value="Chromosome"/>
</dbReference>
<keyword evidence="3" id="KW-1185">Reference proteome</keyword>